<evidence type="ECO:0008006" key="3">
    <source>
        <dbReference type="Google" id="ProtNLM"/>
    </source>
</evidence>
<dbReference type="KEGG" id="dee:HQN60_04125"/>
<keyword evidence="2" id="KW-1185">Reference proteome</keyword>
<sequence length="354" mass="38925">MTARLALLTQLETVLSCAECGSPPLPDQAQQWVAESQADPRLHGMALDILGHAHQHFSAHHAAQTAFSQAAASYRQAGQIGSSTNSLLLLATSYLLNDQPLLALDQWTKALMQAKAAQNLGQCVRVYLGIGQVYIGFKDDEAALRCSEMALKMAVAIADPLLECDALLYVASDQYRLQRYAQALDAIARAERLMELPLHNKVWAAEIVYYRGLIHGQQGMLQQARVELATAYDLHSANDNLWGKAHALTGLGEILLQLQATDAEAILLQAQQLAEQAGVPSLQTRCCKALIDCYLAKQQAELALPFYAQLFAQQSLPERKISATHRQKIMQLETQSRVLQLQKMPAIMPHLPVV</sequence>
<dbReference type="Proteomes" id="UP000504844">
    <property type="component" value="Chromosome"/>
</dbReference>
<dbReference type="EMBL" id="CP054143">
    <property type="protein sequence ID" value="QKJ65966.1"/>
    <property type="molecule type" value="Genomic_DNA"/>
</dbReference>
<dbReference type="RefSeq" id="WP_173532470.1">
    <property type="nucleotide sequence ID" value="NZ_CP054143.1"/>
</dbReference>
<evidence type="ECO:0000313" key="1">
    <source>
        <dbReference type="EMBL" id="QKJ65966.1"/>
    </source>
</evidence>
<protein>
    <recommendedName>
        <fullName evidence="3">Tetratricopeptide repeat protein</fullName>
    </recommendedName>
</protein>
<name>A0A6M8SRN7_9NEIS</name>
<accession>A0A6M8SRN7</accession>
<proteinExistence type="predicted"/>
<dbReference type="InterPro" id="IPR011990">
    <property type="entry name" value="TPR-like_helical_dom_sf"/>
</dbReference>
<evidence type="ECO:0000313" key="2">
    <source>
        <dbReference type="Proteomes" id="UP000504844"/>
    </source>
</evidence>
<reference evidence="1 2" key="1">
    <citation type="submission" date="2020-05" db="EMBL/GenBank/DDBJ databases">
        <title>Complete genome sequence of Deefgea sp. D17.</title>
        <authorList>
            <person name="Bae J.-W."/>
            <person name="Han J.E."/>
        </authorList>
    </citation>
    <scope>NUCLEOTIDE SEQUENCE [LARGE SCALE GENOMIC DNA]</scope>
    <source>
        <strain evidence="1 2">D17</strain>
    </source>
</reference>
<gene>
    <name evidence="1" type="ORF">HQN60_04125</name>
</gene>
<organism evidence="1 2">
    <name type="scientific">Deefgea piscis</name>
    <dbReference type="NCBI Taxonomy" id="2739061"/>
    <lineage>
        <taxon>Bacteria</taxon>
        <taxon>Pseudomonadati</taxon>
        <taxon>Pseudomonadota</taxon>
        <taxon>Betaproteobacteria</taxon>
        <taxon>Neisseriales</taxon>
        <taxon>Chitinibacteraceae</taxon>
        <taxon>Deefgea</taxon>
    </lineage>
</organism>
<dbReference type="SUPFAM" id="SSF48452">
    <property type="entry name" value="TPR-like"/>
    <property type="match status" value="2"/>
</dbReference>
<dbReference type="AlphaFoldDB" id="A0A6M8SRN7"/>
<dbReference type="Gene3D" id="1.25.40.10">
    <property type="entry name" value="Tetratricopeptide repeat domain"/>
    <property type="match status" value="2"/>
</dbReference>